<dbReference type="EMBL" id="JAUTXU010000046">
    <property type="protein sequence ID" value="KAK3715873.1"/>
    <property type="molecule type" value="Genomic_DNA"/>
</dbReference>
<evidence type="ECO:0000313" key="2">
    <source>
        <dbReference type="Proteomes" id="UP001281147"/>
    </source>
</evidence>
<evidence type="ECO:0000313" key="1">
    <source>
        <dbReference type="EMBL" id="KAK3715873.1"/>
    </source>
</evidence>
<organism evidence="1 2">
    <name type="scientific">Vermiconidia calcicola</name>
    <dbReference type="NCBI Taxonomy" id="1690605"/>
    <lineage>
        <taxon>Eukaryota</taxon>
        <taxon>Fungi</taxon>
        <taxon>Dikarya</taxon>
        <taxon>Ascomycota</taxon>
        <taxon>Pezizomycotina</taxon>
        <taxon>Dothideomycetes</taxon>
        <taxon>Dothideomycetidae</taxon>
        <taxon>Mycosphaerellales</taxon>
        <taxon>Extremaceae</taxon>
        <taxon>Vermiconidia</taxon>
    </lineage>
</organism>
<keyword evidence="1" id="KW-0418">Kinase</keyword>
<comment type="caution">
    <text evidence="1">The sequence shown here is derived from an EMBL/GenBank/DDBJ whole genome shotgun (WGS) entry which is preliminary data.</text>
</comment>
<keyword evidence="1" id="KW-0808">Transferase</keyword>
<protein>
    <submittedName>
        <fullName evidence="1">Serine/threonine protein kinase</fullName>
    </submittedName>
</protein>
<gene>
    <name evidence="1" type="primary">SKS1_1</name>
    <name evidence="1" type="ORF">LTR37_006856</name>
</gene>
<proteinExistence type="predicted"/>
<keyword evidence="2" id="KW-1185">Reference proteome</keyword>
<name>A0ACC3NFM5_9PEZI</name>
<reference evidence="1" key="1">
    <citation type="submission" date="2023-07" db="EMBL/GenBank/DDBJ databases">
        <title>Black Yeasts Isolated from many extreme environments.</title>
        <authorList>
            <person name="Coleine C."/>
            <person name="Stajich J.E."/>
            <person name="Selbmann L."/>
        </authorList>
    </citation>
    <scope>NUCLEOTIDE SEQUENCE</scope>
    <source>
        <strain evidence="1">CCFEE 5714</strain>
    </source>
</reference>
<dbReference type="Proteomes" id="UP001281147">
    <property type="component" value="Unassembled WGS sequence"/>
</dbReference>
<sequence>MLPTPPPSPKPSVSCIPEDRVGQILAGRIQLTAILGIGAYGTVYKAQDVVTGVEYAVKALNRLGLDPRQRTFQDREIRLHYRASRHSNVVSMEKILDTPECTFVVLEYCAEGDLFSRITEDGDFIGRDHKAKVVFLQILDAVRHCHAKGIYHRDLKPENILVKDNGWTVKLADFGLATEERITSDFGCGSTFYMSPECQQSNPKPFACYASEPNDIWSLGVILVNLICGRNPWKRAAMEDSTFRAFMRDRNFLQSILPISDGLNGILQRIFEVDPRHRIGLQELRQAILTCPVLGQGSMEDSLPPSPPYSPLEKPVGSPLAFTGNGLEPVPNMDPLPVQQYPQFAGTHFNTQQSFAPMDLPTPPDSTHSSPRQNPYTYQAKLAAPAFGGSIAGSVGYIPSFPSWPRCSNFVPNLANQVFWRNVLVS</sequence>
<accession>A0ACC3NFM5</accession>
<keyword evidence="1" id="KW-0723">Serine/threonine-protein kinase</keyword>